<protein>
    <recommendedName>
        <fullName evidence="5">At3g05675-like ankyrin-like domain-containing protein</fullName>
    </recommendedName>
</protein>
<dbReference type="AlphaFoldDB" id="A0AAP0NMN0"/>
<dbReference type="Proteomes" id="UP001419268">
    <property type="component" value="Unassembled WGS sequence"/>
</dbReference>
<evidence type="ECO:0000313" key="7">
    <source>
        <dbReference type="Proteomes" id="UP001419268"/>
    </source>
</evidence>
<comment type="pathway">
    <text evidence="2">Protein modification; protein ubiquitination.</text>
</comment>
<keyword evidence="3" id="KW-0833">Ubl conjugation pathway</keyword>
<gene>
    <name evidence="6" type="ORF">Scep_020641</name>
</gene>
<evidence type="ECO:0000256" key="2">
    <source>
        <dbReference type="ARBA" id="ARBA00004906"/>
    </source>
</evidence>
<dbReference type="InterPro" id="IPR038920">
    <property type="entry name" value="At3g05675-like"/>
</dbReference>
<feature type="region of interest" description="Disordered" evidence="4">
    <location>
        <begin position="1"/>
        <end position="45"/>
    </location>
</feature>
<dbReference type="EMBL" id="JBBNAG010000008">
    <property type="protein sequence ID" value="KAK9113122.1"/>
    <property type="molecule type" value="Genomic_DNA"/>
</dbReference>
<evidence type="ECO:0000256" key="1">
    <source>
        <dbReference type="ARBA" id="ARBA00002668"/>
    </source>
</evidence>
<evidence type="ECO:0000259" key="5">
    <source>
        <dbReference type="Pfam" id="PF25553"/>
    </source>
</evidence>
<reference evidence="6 7" key="1">
    <citation type="submission" date="2024-01" db="EMBL/GenBank/DDBJ databases">
        <title>Genome assemblies of Stephania.</title>
        <authorList>
            <person name="Yang L."/>
        </authorList>
    </citation>
    <scope>NUCLEOTIDE SEQUENCE [LARGE SCALE GENOMIC DNA]</scope>
    <source>
        <strain evidence="6">JXDWG</strain>
        <tissue evidence="6">Leaf</tissue>
    </source>
</reference>
<comment type="function">
    <text evidence="1">May act as a substrate-specific adapter of an E3 ubiquitin-protein ligase complex (CUL3-RBX1-BTB) which mediates the ubiquitination and subsequent proteasomal degradation of target proteins.</text>
</comment>
<keyword evidence="7" id="KW-1185">Reference proteome</keyword>
<feature type="domain" description="At3g05675-like ankyrin-like" evidence="5">
    <location>
        <begin position="294"/>
        <end position="454"/>
    </location>
</feature>
<accession>A0AAP0NMN0</accession>
<proteinExistence type="predicted"/>
<comment type="caution">
    <text evidence="6">The sequence shown here is derived from an EMBL/GenBank/DDBJ whole genome shotgun (WGS) entry which is preliminary data.</text>
</comment>
<name>A0AAP0NMN0_9MAGN</name>
<dbReference type="Pfam" id="PF25553">
    <property type="entry name" value="BTB-POZ_ANK-like"/>
    <property type="match status" value="1"/>
</dbReference>
<dbReference type="PANTHER" id="PTHR31060">
    <property type="entry name" value="OSJNBA0011J08.25 PROTEIN-RELATED"/>
    <property type="match status" value="1"/>
</dbReference>
<evidence type="ECO:0000256" key="4">
    <source>
        <dbReference type="SAM" id="MobiDB-lite"/>
    </source>
</evidence>
<dbReference type="InterPro" id="IPR058039">
    <property type="entry name" value="At3g05675-like_ankyrin"/>
</dbReference>
<organism evidence="6 7">
    <name type="scientific">Stephania cephalantha</name>
    <dbReference type="NCBI Taxonomy" id="152367"/>
    <lineage>
        <taxon>Eukaryota</taxon>
        <taxon>Viridiplantae</taxon>
        <taxon>Streptophyta</taxon>
        <taxon>Embryophyta</taxon>
        <taxon>Tracheophyta</taxon>
        <taxon>Spermatophyta</taxon>
        <taxon>Magnoliopsida</taxon>
        <taxon>Ranunculales</taxon>
        <taxon>Menispermaceae</taxon>
        <taxon>Menispermoideae</taxon>
        <taxon>Cissampelideae</taxon>
        <taxon>Stephania</taxon>
    </lineage>
</organism>
<sequence length="470" mass="53266">MSSLKRNKQQEEPPPPQSTVPDETLTAAPQIPSPTTCRPPILHRHSSPSDVILRLFMDPPSPSPSPSSQEDLEVSLHSDVLRRSNYFSTLLSDRWQKNCSSGQLFCLNLGVSSSRYNSFEYHLNVLLLFYTNDFAGSINSVSTALSFIHVALELLFEECVSACVRFIEAVAWTEEEEQMVLDVIPLLGLEESRELRARVCVEKEECSEEMLHGMILAAMNATTDSKWNKDLWQRLLLEKLLRDFSSKDFVGRALSRAFNMKLSESNQSLRSYLDAYKVRDASQTTSWTSDACKVITCWKQMMWLVERVIELRVANDAAIEWSNNASLVAVLLEALSSKVWNFVATDLPVHALHCLRKLTIESSTGSILLPRQVRMNLIKNWLPFLIVCLDKVVLKEDSDKSLYLDLEQAFIKIISTLPLADSKDFLQQFLSFYSNKAEDCPHLVSALETWFRRASHPPQDLVPSSTTTPV</sequence>
<dbReference type="PANTHER" id="PTHR31060:SF6">
    <property type="entry name" value="EXPRESSED PROTEIN"/>
    <property type="match status" value="1"/>
</dbReference>
<evidence type="ECO:0000313" key="6">
    <source>
        <dbReference type="EMBL" id="KAK9113122.1"/>
    </source>
</evidence>
<evidence type="ECO:0000256" key="3">
    <source>
        <dbReference type="ARBA" id="ARBA00022786"/>
    </source>
</evidence>